<keyword evidence="1" id="KW-1003">Cell membrane</keyword>
<comment type="caution">
    <text evidence="7">The sequence shown here is derived from an EMBL/GenBank/DDBJ whole genome shotgun (WGS) entry which is preliminary data.</text>
</comment>
<evidence type="ECO:0000256" key="3">
    <source>
        <dbReference type="ARBA" id="ARBA00022989"/>
    </source>
</evidence>
<sequence length="104" mass="11478">MKLLSSLAFVIVLGVVAFVCGLYALEPGLLLGTPWGPVHVALLVLIAFGLGLLVMGLYVLSGWINAQTALYRRNRELKQMREELQALRKQHPEEIPVIPDRSGQ</sequence>
<protein>
    <submittedName>
        <fullName evidence="7">Lipopolysaccharide assembly protein A domain protein</fullName>
    </submittedName>
</protein>
<dbReference type="GO" id="GO:0005886">
    <property type="term" value="C:plasma membrane"/>
    <property type="evidence" value="ECO:0007669"/>
    <property type="project" value="InterPro"/>
</dbReference>
<dbReference type="OrthoDB" id="27419at2"/>
<keyword evidence="3 5" id="KW-1133">Transmembrane helix</keyword>
<accession>A0A399ESZ6</accession>
<feature type="transmembrane region" description="Helical" evidence="5">
    <location>
        <begin position="41"/>
        <end position="66"/>
    </location>
</feature>
<dbReference type="InterPro" id="IPR010445">
    <property type="entry name" value="LapA_dom"/>
</dbReference>
<evidence type="ECO:0000256" key="1">
    <source>
        <dbReference type="ARBA" id="ARBA00022475"/>
    </source>
</evidence>
<keyword evidence="8" id="KW-1185">Reference proteome</keyword>
<evidence type="ECO:0000259" key="6">
    <source>
        <dbReference type="Pfam" id="PF06305"/>
    </source>
</evidence>
<keyword evidence="4 5" id="KW-0472">Membrane</keyword>
<name>A0A399ESZ6_9DEIN</name>
<reference evidence="7 8" key="1">
    <citation type="submission" date="2018-08" db="EMBL/GenBank/DDBJ databases">
        <title>Meiothermus luteus KCTC 52599 genome sequencing project.</title>
        <authorList>
            <person name="Da Costa M.S."/>
            <person name="Albuquerque L."/>
            <person name="Raposo P."/>
            <person name="Froufe H.J.C."/>
            <person name="Barroso C.S."/>
            <person name="Egas C."/>
        </authorList>
    </citation>
    <scope>NUCLEOTIDE SEQUENCE [LARGE SCALE GENOMIC DNA]</scope>
    <source>
        <strain evidence="7 8">KCTC 52599</strain>
    </source>
</reference>
<keyword evidence="2 5" id="KW-0812">Transmembrane</keyword>
<evidence type="ECO:0000256" key="4">
    <source>
        <dbReference type="ARBA" id="ARBA00023136"/>
    </source>
</evidence>
<dbReference type="AlphaFoldDB" id="A0A399ESZ6"/>
<feature type="domain" description="Lipopolysaccharide assembly protein A" evidence="6">
    <location>
        <begin position="37"/>
        <end position="85"/>
    </location>
</feature>
<dbReference type="Pfam" id="PF06305">
    <property type="entry name" value="LapA_dom"/>
    <property type="match status" value="1"/>
</dbReference>
<evidence type="ECO:0000313" key="7">
    <source>
        <dbReference type="EMBL" id="RIH85341.1"/>
    </source>
</evidence>
<dbReference type="Proteomes" id="UP000265800">
    <property type="component" value="Unassembled WGS sequence"/>
</dbReference>
<evidence type="ECO:0000313" key="8">
    <source>
        <dbReference type="Proteomes" id="UP000265800"/>
    </source>
</evidence>
<organism evidence="7 8">
    <name type="scientific">Meiothermus luteus</name>
    <dbReference type="NCBI Taxonomy" id="2026184"/>
    <lineage>
        <taxon>Bacteria</taxon>
        <taxon>Thermotogati</taxon>
        <taxon>Deinococcota</taxon>
        <taxon>Deinococci</taxon>
        <taxon>Thermales</taxon>
        <taxon>Thermaceae</taxon>
        <taxon>Meiothermus</taxon>
    </lineage>
</organism>
<dbReference type="EMBL" id="QWKZ01000046">
    <property type="protein sequence ID" value="RIH85341.1"/>
    <property type="molecule type" value="Genomic_DNA"/>
</dbReference>
<proteinExistence type="predicted"/>
<gene>
    <name evidence="7" type="ORF">Mlute_01587</name>
</gene>
<dbReference type="RefSeq" id="WP_119360215.1">
    <property type="nucleotide sequence ID" value="NZ_QWKZ01000046.1"/>
</dbReference>
<evidence type="ECO:0000256" key="2">
    <source>
        <dbReference type="ARBA" id="ARBA00022692"/>
    </source>
</evidence>
<evidence type="ECO:0000256" key="5">
    <source>
        <dbReference type="SAM" id="Phobius"/>
    </source>
</evidence>